<sequence>MYRIYLCRLYLFSLVLLAITSLLNASQSCIPINKIPVVINKSGYYCLEKNHYYSGNQNPITINTSYVTLDFKSYKIELTPHNPANKIYGVYSLNSHHIIVRNGRIKGFMMAIYLADSRGSKTSEGSHSGHYLIEKMTLQNNFFRGIRLEGVKQKINNCRILNTGGSTVYENAFSMGIEMIGPYSIVENNFIQDTKASGEGENIGISFSNNNANSVATGNHIFNHYGFLEKRAHFRGDSGHSFGIWVGGNEKYRSNVLVHDNWIKNMYYGIVFSSVTRGKVKNNKIESADKALLINSSVVVF</sequence>
<dbReference type="InterPro" id="IPR011050">
    <property type="entry name" value="Pectin_lyase_fold/virulence"/>
</dbReference>
<reference evidence="2" key="1">
    <citation type="journal article" date="2015" name="Antonie Van Leeuwenhoek">
        <title>Structural comparison of O-antigen gene clusters of Legionella pneumophila and its application of a serogroup-specific multiplex PCR assay.</title>
        <authorList>
            <person name="Cao B."/>
            <person name="Tian Z."/>
            <person name="Wang S."/>
            <person name="Zhu Z."/>
            <person name="Sun Y."/>
            <person name="Feng L."/>
            <person name="Wang L."/>
        </authorList>
    </citation>
    <scope>NUCLEOTIDE SEQUENCE</scope>
    <source>
        <strain evidence="2">ATCC 33215</strain>
    </source>
</reference>
<dbReference type="InterPro" id="IPR012334">
    <property type="entry name" value="Pectin_lyas_fold"/>
</dbReference>
<evidence type="ECO:0008006" key="3">
    <source>
        <dbReference type="Google" id="ProtNLM"/>
    </source>
</evidence>
<dbReference type="InterPro" id="IPR006626">
    <property type="entry name" value="PbH1"/>
</dbReference>
<feature type="chain" id="PRO_5006049856" description="Right handed beta helix domain-containing protein" evidence="1">
    <location>
        <begin position="26"/>
        <end position="301"/>
    </location>
</feature>
<keyword evidence="1" id="KW-0732">Signal</keyword>
<dbReference type="Gene3D" id="2.160.20.10">
    <property type="entry name" value="Single-stranded right-handed beta-helix, Pectin lyase-like"/>
    <property type="match status" value="1"/>
</dbReference>
<dbReference type="PROSITE" id="PS51257">
    <property type="entry name" value="PROKAR_LIPOPROTEIN"/>
    <property type="match status" value="1"/>
</dbReference>
<dbReference type="SMART" id="SM00710">
    <property type="entry name" value="PbH1"/>
    <property type="match status" value="6"/>
</dbReference>
<name>A0A0P0KXT9_LEGPN</name>
<dbReference type="SUPFAM" id="SSF51126">
    <property type="entry name" value="Pectin lyase-like"/>
    <property type="match status" value="1"/>
</dbReference>
<protein>
    <recommendedName>
        <fullName evidence="3">Right handed beta helix domain-containing protein</fullName>
    </recommendedName>
</protein>
<accession>A0A0P0KXT9</accession>
<dbReference type="AlphaFoldDB" id="A0A0P0KXT9"/>
<dbReference type="EMBL" id="KR350687">
    <property type="protein sequence ID" value="ALK48485.1"/>
    <property type="molecule type" value="Genomic_DNA"/>
</dbReference>
<proteinExistence type="predicted"/>
<evidence type="ECO:0000256" key="1">
    <source>
        <dbReference type="SAM" id="SignalP"/>
    </source>
</evidence>
<organism evidence="2">
    <name type="scientific">Legionella pneumophila subsp. pneumophila ATCC 33215</name>
    <dbReference type="NCBI Taxonomy" id="933085"/>
    <lineage>
        <taxon>Bacteria</taxon>
        <taxon>Pseudomonadati</taxon>
        <taxon>Pseudomonadota</taxon>
        <taxon>Gammaproteobacteria</taxon>
        <taxon>Legionellales</taxon>
        <taxon>Legionellaceae</taxon>
        <taxon>Legionella</taxon>
    </lineage>
</organism>
<evidence type="ECO:0000313" key="2">
    <source>
        <dbReference type="EMBL" id="ALK48485.1"/>
    </source>
</evidence>
<feature type="signal peptide" evidence="1">
    <location>
        <begin position="1"/>
        <end position="25"/>
    </location>
</feature>